<dbReference type="Gene3D" id="2.40.40.10">
    <property type="entry name" value="RlpA-like domain"/>
    <property type="match status" value="1"/>
</dbReference>
<dbReference type="InterPro" id="IPR036908">
    <property type="entry name" value="RlpA-like_sf"/>
</dbReference>
<comment type="similarity">
    <text evidence="3 4">Belongs to the RlpA family.</text>
</comment>
<reference evidence="8" key="1">
    <citation type="journal article" date="2019" name="Int. J. Syst. Evol. Microbiol.">
        <title>The Global Catalogue of Microorganisms (GCM) 10K type strain sequencing project: providing services to taxonomists for standard genome sequencing and annotation.</title>
        <authorList>
            <consortium name="The Broad Institute Genomics Platform"/>
            <consortium name="The Broad Institute Genome Sequencing Center for Infectious Disease"/>
            <person name="Wu L."/>
            <person name="Ma J."/>
        </authorList>
    </citation>
    <scope>NUCLEOTIDE SEQUENCE [LARGE SCALE GENOMIC DNA]</scope>
    <source>
        <strain evidence="8">JCM 17917</strain>
    </source>
</reference>
<keyword evidence="3" id="KW-0449">Lipoprotein</keyword>
<keyword evidence="1 3" id="KW-0456">Lyase</keyword>
<dbReference type="InterPro" id="IPR034718">
    <property type="entry name" value="RlpA"/>
</dbReference>
<dbReference type="HAMAP" id="MF_02071">
    <property type="entry name" value="RlpA"/>
    <property type="match status" value="1"/>
</dbReference>
<dbReference type="InterPro" id="IPR009009">
    <property type="entry name" value="RlpA-like_DPBB"/>
</dbReference>
<feature type="domain" description="RlpA-like protein double-psi beta-barrel" evidence="6">
    <location>
        <begin position="41"/>
        <end position="129"/>
    </location>
</feature>
<evidence type="ECO:0000313" key="7">
    <source>
        <dbReference type="EMBL" id="GAA4309968.1"/>
    </source>
</evidence>
<evidence type="ECO:0000256" key="4">
    <source>
        <dbReference type="RuleBase" id="RU003495"/>
    </source>
</evidence>
<evidence type="ECO:0000256" key="2">
    <source>
        <dbReference type="ARBA" id="ARBA00023316"/>
    </source>
</evidence>
<protein>
    <recommendedName>
        <fullName evidence="3">Probable endolytic peptidoglycan transglycosylase RlpA</fullName>
        <ecNumber evidence="3">4.2.2.-</ecNumber>
    </recommendedName>
</protein>
<keyword evidence="8" id="KW-1185">Reference proteome</keyword>
<dbReference type="PANTHER" id="PTHR34183">
    <property type="entry name" value="ENDOLYTIC PEPTIDOGLYCAN TRANSGLYCOSYLASE RLPA"/>
    <property type="match status" value="1"/>
</dbReference>
<keyword evidence="3" id="KW-0564">Palmitate</keyword>
<dbReference type="PANTHER" id="PTHR34183:SF8">
    <property type="entry name" value="ENDOLYTIC PEPTIDOGLYCAN TRANSGLYCOSYLASE RLPA-RELATED"/>
    <property type="match status" value="1"/>
</dbReference>
<organism evidence="7 8">
    <name type="scientific">Nibribacter koreensis</name>
    <dbReference type="NCBI Taxonomy" id="1084519"/>
    <lineage>
        <taxon>Bacteria</taxon>
        <taxon>Pseudomonadati</taxon>
        <taxon>Bacteroidota</taxon>
        <taxon>Cytophagia</taxon>
        <taxon>Cytophagales</taxon>
        <taxon>Hymenobacteraceae</taxon>
        <taxon>Nibribacter</taxon>
    </lineage>
</organism>
<keyword evidence="3" id="KW-1003">Cell membrane</keyword>
<dbReference type="EC" id="4.2.2.-" evidence="3"/>
<keyword evidence="5" id="KW-0732">Signal</keyword>
<name>A0ABP8FSR9_9BACT</name>
<evidence type="ECO:0000256" key="5">
    <source>
        <dbReference type="SAM" id="SignalP"/>
    </source>
</evidence>
<dbReference type="NCBIfam" id="TIGR00413">
    <property type="entry name" value="rlpA"/>
    <property type="match status" value="1"/>
</dbReference>
<dbReference type="PROSITE" id="PS51257">
    <property type="entry name" value="PROKAR_LIPOPROTEIN"/>
    <property type="match status" value="1"/>
</dbReference>
<evidence type="ECO:0000313" key="8">
    <source>
        <dbReference type="Proteomes" id="UP001501844"/>
    </source>
</evidence>
<feature type="signal peptide" evidence="5">
    <location>
        <begin position="1"/>
        <end position="28"/>
    </location>
</feature>
<proteinExistence type="inferred from homology"/>
<keyword evidence="3" id="KW-0472">Membrane</keyword>
<evidence type="ECO:0000256" key="3">
    <source>
        <dbReference type="HAMAP-Rule" id="MF_02071"/>
    </source>
</evidence>
<evidence type="ECO:0000256" key="1">
    <source>
        <dbReference type="ARBA" id="ARBA00023239"/>
    </source>
</evidence>
<dbReference type="RefSeq" id="WP_345167235.1">
    <property type="nucleotide sequence ID" value="NZ_BAABGX010000002.1"/>
</dbReference>
<comment type="function">
    <text evidence="3">Lytic transglycosylase with a strong preference for naked glycan strands that lack stem peptides.</text>
</comment>
<dbReference type="CDD" id="cd22268">
    <property type="entry name" value="DPBB_RlpA-like"/>
    <property type="match status" value="1"/>
</dbReference>
<gene>
    <name evidence="3" type="primary">rlpA</name>
    <name evidence="7" type="ORF">GCM10023183_27500</name>
</gene>
<sequence>MLNPLRLLLRRTFLSFSLLALVWLSSCATTGPALGEKGYKENGKASYYSNKLSGKKMANGQRYSPGKKTAAHKKLPFGTKVRVTNPENGKSVKVRITDRGPFTPGRILDLSLKAARQLDLEKAGVAKVEMEVVKPAKKK</sequence>
<dbReference type="EMBL" id="BAABGX010000002">
    <property type="protein sequence ID" value="GAA4309968.1"/>
    <property type="molecule type" value="Genomic_DNA"/>
</dbReference>
<feature type="chain" id="PRO_5045321769" description="Probable endolytic peptidoglycan transglycosylase RlpA" evidence="5">
    <location>
        <begin position="29"/>
        <end position="139"/>
    </location>
</feature>
<accession>A0ABP8FSR9</accession>
<keyword evidence="2 3" id="KW-0961">Cell wall biogenesis/degradation</keyword>
<dbReference type="SUPFAM" id="SSF50685">
    <property type="entry name" value="Barwin-like endoglucanases"/>
    <property type="match status" value="1"/>
</dbReference>
<evidence type="ECO:0000259" key="6">
    <source>
        <dbReference type="Pfam" id="PF03330"/>
    </source>
</evidence>
<dbReference type="InterPro" id="IPR012997">
    <property type="entry name" value="RplA"/>
</dbReference>
<comment type="caution">
    <text evidence="7">The sequence shown here is derived from an EMBL/GenBank/DDBJ whole genome shotgun (WGS) entry which is preliminary data.</text>
</comment>
<dbReference type="Proteomes" id="UP001501844">
    <property type="component" value="Unassembled WGS sequence"/>
</dbReference>
<comment type="subcellular location">
    <subcellularLocation>
        <location evidence="3">Cell membrane</location>
        <topology evidence="3">Lipid-anchor</topology>
    </subcellularLocation>
</comment>
<dbReference type="Pfam" id="PF03330">
    <property type="entry name" value="DPBB_1"/>
    <property type="match status" value="1"/>
</dbReference>